<evidence type="ECO:0000256" key="1">
    <source>
        <dbReference type="SAM" id="MobiDB-lite"/>
    </source>
</evidence>
<sequence>MTVPSGISSNTFDHSALPSAQGASGPYEFTSTAGRHVAGNLQGFRFVEESNSVARSKPEARASAISRRRRDI</sequence>
<feature type="region of interest" description="Disordered" evidence="1">
    <location>
        <begin position="50"/>
        <end position="72"/>
    </location>
</feature>
<keyword evidence="3" id="KW-1185">Reference proteome</keyword>
<reference evidence="2 3" key="1">
    <citation type="submission" date="2024-02" db="EMBL/GenBank/DDBJ databases">
        <title>FIRST GENOME SEQUENCES OF Leishmania (Viannia) shawi, Leishmania (Viannia) lindenbergi AND Leishmania (Viannia) utingensis.</title>
        <authorList>
            <person name="Resadore F."/>
            <person name="Custodio M.G.F."/>
            <person name="Boite M.C."/>
            <person name="Cupolillo E."/>
            <person name="Ferreira G.E.M."/>
        </authorList>
    </citation>
    <scope>NUCLEOTIDE SEQUENCE [LARGE SCALE GENOMIC DNA]</scope>
    <source>
        <strain evidence="2 3">MHOM/BR/1966/M15733</strain>
    </source>
</reference>
<proteinExistence type="predicted"/>
<evidence type="ECO:0000313" key="3">
    <source>
        <dbReference type="Proteomes" id="UP001500131"/>
    </source>
</evidence>
<feature type="region of interest" description="Disordered" evidence="1">
    <location>
        <begin position="1"/>
        <end position="31"/>
    </location>
</feature>
<evidence type="ECO:0000313" key="2">
    <source>
        <dbReference type="EMBL" id="KAL0502288.1"/>
    </source>
</evidence>
<protein>
    <submittedName>
        <fullName evidence="2">Uncharacterized protein</fullName>
    </submittedName>
</protein>
<dbReference type="AlphaFoldDB" id="A0AAW3AAE4"/>
<comment type="caution">
    <text evidence="2">The sequence shown here is derived from an EMBL/GenBank/DDBJ whole genome shotgun (WGS) entry which is preliminary data.</text>
</comment>
<dbReference type="EMBL" id="JBAMZK010000028">
    <property type="protein sequence ID" value="KAL0502288.1"/>
    <property type="molecule type" value="Genomic_DNA"/>
</dbReference>
<name>A0AAW3AAE4_9TRYP</name>
<feature type="compositionally biased region" description="Polar residues" evidence="1">
    <location>
        <begin position="1"/>
        <end position="13"/>
    </location>
</feature>
<organism evidence="2 3">
    <name type="scientific">Leishmania lindenbergi</name>
    <dbReference type="NCBI Taxonomy" id="651832"/>
    <lineage>
        <taxon>Eukaryota</taxon>
        <taxon>Discoba</taxon>
        <taxon>Euglenozoa</taxon>
        <taxon>Kinetoplastea</taxon>
        <taxon>Metakinetoplastina</taxon>
        <taxon>Trypanosomatida</taxon>
        <taxon>Trypanosomatidae</taxon>
        <taxon>Leishmaniinae</taxon>
        <taxon>Leishmania</taxon>
    </lineage>
</organism>
<dbReference type="Proteomes" id="UP001500131">
    <property type="component" value="Unassembled WGS sequence"/>
</dbReference>
<gene>
    <name evidence="2" type="ORF">Q4I31_004883</name>
</gene>
<accession>A0AAW3AAE4</accession>